<organism evidence="9 10">
    <name type="scientific">Faecalibacterium cf. prausnitzii KLE1255</name>
    <dbReference type="NCBI Taxonomy" id="748224"/>
    <lineage>
        <taxon>Bacteria</taxon>
        <taxon>Bacillati</taxon>
        <taxon>Bacillota</taxon>
        <taxon>Clostridia</taxon>
        <taxon>Eubacteriales</taxon>
        <taxon>Oscillospiraceae</taxon>
        <taxon>Faecalibacterium</taxon>
    </lineage>
</organism>
<keyword evidence="4 7" id="KW-0812">Transmembrane</keyword>
<dbReference type="Pfam" id="PF02554">
    <property type="entry name" value="CstA"/>
    <property type="match status" value="2"/>
</dbReference>
<feature type="transmembrane region" description="Helical" evidence="7">
    <location>
        <begin position="506"/>
        <end position="528"/>
    </location>
</feature>
<reference evidence="9 10" key="1">
    <citation type="submission" date="2010-08" db="EMBL/GenBank/DDBJ databases">
        <authorList>
            <person name="Weinstock G."/>
            <person name="Sodergren E."/>
            <person name="Clifton S."/>
            <person name="Fulton L."/>
            <person name="Fulton B."/>
            <person name="Courtney L."/>
            <person name="Fronick C."/>
            <person name="Harrison M."/>
            <person name="Strong C."/>
            <person name="Farmer C."/>
            <person name="Delahaunty K."/>
            <person name="Markovic C."/>
            <person name="Hall O."/>
            <person name="Minx P."/>
            <person name="Tomlinson C."/>
            <person name="Mitreva M."/>
            <person name="Hou S."/>
            <person name="Chen J."/>
            <person name="Wollam A."/>
            <person name="Pepin K.H."/>
            <person name="Johnson M."/>
            <person name="Bhonagiri V."/>
            <person name="Zhang X."/>
            <person name="Suruliraj S."/>
            <person name="Warren W."/>
            <person name="Chinwalla A."/>
            <person name="Mardis E.R."/>
            <person name="Wilson R.K."/>
        </authorList>
    </citation>
    <scope>NUCLEOTIDE SEQUENCE [LARGE SCALE GENOMIC DNA]</scope>
    <source>
        <strain evidence="9 10">KLE1255</strain>
    </source>
</reference>
<feature type="transmembrane region" description="Helical" evidence="7">
    <location>
        <begin position="129"/>
        <end position="153"/>
    </location>
</feature>
<proteinExistence type="inferred from homology"/>
<comment type="similarity">
    <text evidence="2">Belongs to the peptide transporter carbon starvation (CstA) (TC 2.A.114) family.</text>
</comment>
<evidence type="ECO:0000256" key="4">
    <source>
        <dbReference type="ARBA" id="ARBA00022692"/>
    </source>
</evidence>
<dbReference type="STRING" id="748224.HMPREF9436_01039"/>
<dbReference type="PANTHER" id="PTHR30252:SF0">
    <property type="entry name" value="PEPTIDE TRANSPORTER CSTA"/>
    <property type="match status" value="1"/>
</dbReference>
<feature type="transmembrane region" description="Helical" evidence="7">
    <location>
        <begin position="247"/>
        <end position="266"/>
    </location>
</feature>
<feature type="transmembrane region" description="Helical" evidence="7">
    <location>
        <begin position="579"/>
        <end position="603"/>
    </location>
</feature>
<feature type="domain" description="CstA N-terminal" evidence="8">
    <location>
        <begin position="47"/>
        <end position="396"/>
    </location>
</feature>
<evidence type="ECO:0000256" key="1">
    <source>
        <dbReference type="ARBA" id="ARBA00004651"/>
    </source>
</evidence>
<dbReference type="GO" id="GO:0005886">
    <property type="term" value="C:plasma membrane"/>
    <property type="evidence" value="ECO:0007669"/>
    <property type="project" value="UniProtKB-SubCell"/>
</dbReference>
<feature type="transmembrane region" description="Helical" evidence="7">
    <location>
        <begin position="272"/>
        <end position="292"/>
    </location>
</feature>
<evidence type="ECO:0000256" key="5">
    <source>
        <dbReference type="ARBA" id="ARBA00022989"/>
    </source>
</evidence>
<feature type="transmembrane region" description="Helical" evidence="7">
    <location>
        <begin position="540"/>
        <end position="559"/>
    </location>
</feature>
<dbReference type="Proteomes" id="UP000006028">
    <property type="component" value="Unassembled WGS sequence"/>
</dbReference>
<feature type="transmembrane region" description="Helical" evidence="7">
    <location>
        <begin position="216"/>
        <end position="235"/>
    </location>
</feature>
<dbReference type="EMBL" id="AECU01000084">
    <property type="protein sequence ID" value="EFQ07484.1"/>
    <property type="molecule type" value="Genomic_DNA"/>
</dbReference>
<evidence type="ECO:0000256" key="6">
    <source>
        <dbReference type="ARBA" id="ARBA00023136"/>
    </source>
</evidence>
<feature type="transmembrane region" description="Helical" evidence="7">
    <location>
        <begin position="174"/>
        <end position="196"/>
    </location>
</feature>
<feature type="transmembrane region" description="Helical" evidence="7">
    <location>
        <begin position="477"/>
        <end position="500"/>
    </location>
</feature>
<feature type="transmembrane region" description="Helical" evidence="7">
    <location>
        <begin position="299"/>
        <end position="317"/>
    </location>
</feature>
<evidence type="ECO:0000313" key="9">
    <source>
        <dbReference type="EMBL" id="EFQ07484.1"/>
    </source>
</evidence>
<dbReference type="eggNOG" id="COG1966">
    <property type="taxonomic scope" value="Bacteria"/>
</dbReference>
<feature type="transmembrane region" description="Helical" evidence="7">
    <location>
        <begin position="337"/>
        <end position="358"/>
    </location>
</feature>
<name>E2ZHA1_9FIRM</name>
<evidence type="ECO:0000256" key="7">
    <source>
        <dbReference type="SAM" id="Phobius"/>
    </source>
</evidence>
<comment type="subcellular location">
    <subcellularLocation>
        <location evidence="1">Cell membrane</location>
        <topology evidence="1">Multi-pass membrane protein</topology>
    </subcellularLocation>
</comment>
<evidence type="ECO:0000256" key="3">
    <source>
        <dbReference type="ARBA" id="ARBA00022475"/>
    </source>
</evidence>
<keyword evidence="6 7" id="KW-0472">Membrane</keyword>
<evidence type="ECO:0000313" key="10">
    <source>
        <dbReference type="Proteomes" id="UP000006028"/>
    </source>
</evidence>
<dbReference type="PANTHER" id="PTHR30252">
    <property type="entry name" value="INNER MEMBRANE PEPTIDE TRANSPORTER"/>
    <property type="match status" value="1"/>
</dbReference>
<feature type="transmembrane region" description="Helical" evidence="7">
    <location>
        <begin position="431"/>
        <end position="452"/>
    </location>
</feature>
<keyword evidence="3" id="KW-1003">Cell membrane</keyword>
<dbReference type="AlphaFoldDB" id="E2ZHA1"/>
<feature type="transmembrane region" description="Helical" evidence="7">
    <location>
        <begin position="378"/>
        <end position="401"/>
    </location>
</feature>
<accession>E2ZHA1</accession>
<dbReference type="InterPro" id="IPR003706">
    <property type="entry name" value="CstA_N"/>
</dbReference>
<dbReference type="BioCyc" id="FCF748224-HMP:GTSS-859-MONOMER"/>
<dbReference type="InterPro" id="IPR051605">
    <property type="entry name" value="CstA"/>
</dbReference>
<protein>
    <submittedName>
        <fullName evidence="9">Carbon starvation protein CstA</fullName>
    </submittedName>
</protein>
<dbReference type="GO" id="GO:0009267">
    <property type="term" value="P:cellular response to starvation"/>
    <property type="evidence" value="ECO:0007669"/>
    <property type="project" value="InterPro"/>
</dbReference>
<dbReference type="HOGENOM" id="CLU_010531_4_1_9"/>
<feature type="domain" description="CstA N-terminal" evidence="8">
    <location>
        <begin position="407"/>
        <end position="550"/>
    </location>
</feature>
<sequence>MYVKAFVFDGSSQMERTQEDGAFFTPCRPMSLTFAGCQERKEVKTMNTLVIVLIAAVCLFGAYMLYGRWLANKWGIDPSAKTPAVVHEDGRDYVPTDGWTVFAHQFSSIAGAGPVTGAIQAAAFGWLPVLLWVLLGGIFFGAVTDFGALYASVKNDGKSMGMLIEKYIGKTGRKLFLLFCWLFCGIVIAAFADMVAGTFNAYGADGALVEAAQTNGAAGMVSIMFMVFAVVFGLLQKNLHFTGWKENVISIVFIVLSFVVGANFPIILGKAAWSYITFVYIFFAAVLPMWLLKQPRDHMTTFMFVAMIVGAVLGLIVNHPVMNLPVFTGFTNAKLGTMFPILFVTVACGAVSGFHSLVSSGTSSKTVTNEKDMLKVGYGAMVLESLLAVIALCVAGASAAADGTPADGTPFQIFSRGVASFFVGFGLDQHFASVFMTMCVSALALTSLDAVARIGRMSFQELFSVDDMEHAEGWRKLLCNVYFSTFLTLAFGFLLTKIGYANIWPLFGSANQLLSALVLATLCVFLKVTGRSNKMIFPPLIIMLCVTFTALVQRLIAMVKAISNAAAVTIPAGETTWGAVFIANGLQLILAVLLIVLGLNIVFHSFKAYKNAEQNSEAKV</sequence>
<comment type="caution">
    <text evidence="9">The sequence shown here is derived from an EMBL/GenBank/DDBJ whole genome shotgun (WGS) entry which is preliminary data.</text>
</comment>
<evidence type="ECO:0000256" key="2">
    <source>
        <dbReference type="ARBA" id="ARBA00007755"/>
    </source>
</evidence>
<feature type="transmembrane region" description="Helical" evidence="7">
    <location>
        <begin position="48"/>
        <end position="66"/>
    </location>
</feature>
<gene>
    <name evidence="9" type="ORF">HMPREF9436_01039</name>
</gene>
<evidence type="ECO:0000259" key="8">
    <source>
        <dbReference type="Pfam" id="PF02554"/>
    </source>
</evidence>
<keyword evidence="5 7" id="KW-1133">Transmembrane helix</keyword>